<reference evidence="1" key="1">
    <citation type="submission" date="2020-10" db="EMBL/GenBank/DDBJ databases">
        <title>Sequencing the genomes of 1000 actinobacteria strains.</title>
        <authorList>
            <person name="Klenk H.-P."/>
        </authorList>
    </citation>
    <scope>NUCLEOTIDE SEQUENCE</scope>
    <source>
        <strain evidence="1">DSM 46832</strain>
    </source>
</reference>
<sequence length="29" mass="3019">MILSVIALVLITAWDGRSALAAQHGPSAR</sequence>
<protein>
    <submittedName>
        <fullName evidence="1">Uncharacterized protein</fullName>
    </submittedName>
</protein>
<comment type="caution">
    <text evidence="1">The sequence shown here is derived from an EMBL/GenBank/DDBJ whole genome shotgun (WGS) entry which is preliminary data.</text>
</comment>
<proteinExistence type="predicted"/>
<gene>
    <name evidence="1" type="ORF">H4W31_004394</name>
</gene>
<evidence type="ECO:0000313" key="2">
    <source>
        <dbReference type="Proteomes" id="UP000649753"/>
    </source>
</evidence>
<accession>A0A927M8R7</accession>
<keyword evidence="2" id="KW-1185">Reference proteome</keyword>
<name>A0A927M8R7_9ACTN</name>
<dbReference type="Proteomes" id="UP000649753">
    <property type="component" value="Unassembled WGS sequence"/>
</dbReference>
<dbReference type="AlphaFoldDB" id="A0A927M8R7"/>
<evidence type="ECO:0000313" key="1">
    <source>
        <dbReference type="EMBL" id="MBE1488756.1"/>
    </source>
</evidence>
<dbReference type="EMBL" id="JADBEB010000001">
    <property type="protein sequence ID" value="MBE1488756.1"/>
    <property type="molecule type" value="Genomic_DNA"/>
</dbReference>
<organism evidence="1 2">
    <name type="scientific">Plantactinospora soyae</name>
    <dbReference type="NCBI Taxonomy" id="1544732"/>
    <lineage>
        <taxon>Bacteria</taxon>
        <taxon>Bacillati</taxon>
        <taxon>Actinomycetota</taxon>
        <taxon>Actinomycetes</taxon>
        <taxon>Micromonosporales</taxon>
        <taxon>Micromonosporaceae</taxon>
        <taxon>Plantactinospora</taxon>
    </lineage>
</organism>